<dbReference type="AlphaFoldDB" id="A0A494X3A6"/>
<dbReference type="EMBL" id="RBZV01000010">
    <property type="protein sequence ID" value="RKP45178.1"/>
    <property type="molecule type" value="Genomic_DNA"/>
</dbReference>
<organism evidence="1 2">
    <name type="scientific">Trinickia fusca</name>
    <dbReference type="NCBI Taxonomy" id="2419777"/>
    <lineage>
        <taxon>Bacteria</taxon>
        <taxon>Pseudomonadati</taxon>
        <taxon>Pseudomonadota</taxon>
        <taxon>Betaproteobacteria</taxon>
        <taxon>Burkholderiales</taxon>
        <taxon>Burkholderiaceae</taxon>
        <taxon>Trinickia</taxon>
    </lineage>
</organism>
<keyword evidence="2" id="KW-1185">Reference proteome</keyword>
<protein>
    <submittedName>
        <fullName evidence="1">Uncharacterized protein</fullName>
    </submittedName>
</protein>
<evidence type="ECO:0000313" key="2">
    <source>
        <dbReference type="Proteomes" id="UP000280434"/>
    </source>
</evidence>
<accession>A0A494X3A6</accession>
<name>A0A494X3A6_9BURK</name>
<sequence length="165" mass="18149">MAMTASKMPSYVMLNEKLTKPTVFTALVIGESSSEVQCCLRVDNPVEVKLPDLLAEYKGAPDDVEHFKNVRGLKYIYLAHLVDKVHRNKSMLAVTQDENNPKQATPYSSVVVAGELGNVDSVPSKFSVDGHSISTSAKRVGNEGKKYNLTVDGKVVSFYEDFFAD</sequence>
<dbReference type="Proteomes" id="UP000280434">
    <property type="component" value="Unassembled WGS sequence"/>
</dbReference>
<reference evidence="1 2" key="1">
    <citation type="submission" date="2018-10" db="EMBL/GenBank/DDBJ databases">
        <title>Paraburkholderia sp. 7MK8-2, isolated from soil.</title>
        <authorList>
            <person name="Gao Z.-H."/>
            <person name="Qiu L.-H."/>
        </authorList>
    </citation>
    <scope>NUCLEOTIDE SEQUENCE [LARGE SCALE GENOMIC DNA]</scope>
    <source>
        <strain evidence="1 2">7MK8-2</strain>
    </source>
</reference>
<comment type="caution">
    <text evidence="1">The sequence shown here is derived from an EMBL/GenBank/DDBJ whole genome shotgun (WGS) entry which is preliminary data.</text>
</comment>
<evidence type="ECO:0000313" key="1">
    <source>
        <dbReference type="EMBL" id="RKP45178.1"/>
    </source>
</evidence>
<proteinExistence type="predicted"/>
<gene>
    <name evidence="1" type="ORF">D7S89_20305</name>
</gene>